<dbReference type="GO" id="GO:0005782">
    <property type="term" value="C:peroxisomal matrix"/>
    <property type="evidence" value="ECO:0007669"/>
    <property type="project" value="UniProtKB-SubCell"/>
</dbReference>
<dbReference type="eggNOG" id="KOG3016">
    <property type="taxonomic scope" value="Eukaryota"/>
</dbReference>
<dbReference type="CDD" id="cd03445">
    <property type="entry name" value="Thioesterase_II_repeat2"/>
    <property type="match status" value="1"/>
</dbReference>
<dbReference type="Pfam" id="PF13622">
    <property type="entry name" value="4HBT_3"/>
    <property type="match status" value="1"/>
</dbReference>
<dbReference type="PANTHER" id="PTHR11066:SF64">
    <property type="entry name" value="ACYL-COA THIOESTERASE (AFU_ORTHOLOGUE AFUA_1G12060)"/>
    <property type="match status" value="1"/>
</dbReference>
<dbReference type="AlphaFoldDB" id="R7YQS2"/>
<evidence type="ECO:0000313" key="6">
    <source>
        <dbReference type="Proteomes" id="UP000016924"/>
    </source>
</evidence>
<dbReference type="STRING" id="1168221.R7YQS2"/>
<name>R7YQS2_CONA1</name>
<evidence type="ECO:0000259" key="3">
    <source>
        <dbReference type="Pfam" id="PF13622"/>
    </source>
</evidence>
<evidence type="ECO:0008006" key="7">
    <source>
        <dbReference type="Google" id="ProtNLM"/>
    </source>
</evidence>
<dbReference type="OrthoDB" id="68328at2759"/>
<dbReference type="RefSeq" id="XP_007779328.1">
    <property type="nucleotide sequence ID" value="XM_007781138.1"/>
</dbReference>
<reference evidence="6" key="1">
    <citation type="submission" date="2012-06" db="EMBL/GenBank/DDBJ databases">
        <title>The genome sequence of Coniosporium apollinis CBS 100218.</title>
        <authorList>
            <consortium name="The Broad Institute Genome Sequencing Platform"/>
            <person name="Cuomo C."/>
            <person name="Gorbushina A."/>
            <person name="Noack S."/>
            <person name="Walker B."/>
            <person name="Young S.K."/>
            <person name="Zeng Q."/>
            <person name="Gargeya S."/>
            <person name="Fitzgerald M."/>
            <person name="Haas B."/>
            <person name="Abouelleil A."/>
            <person name="Alvarado L."/>
            <person name="Arachchi H.M."/>
            <person name="Berlin A.M."/>
            <person name="Chapman S.B."/>
            <person name="Goldberg J."/>
            <person name="Griggs A."/>
            <person name="Gujja S."/>
            <person name="Hansen M."/>
            <person name="Howarth C."/>
            <person name="Imamovic A."/>
            <person name="Larimer J."/>
            <person name="McCowan C."/>
            <person name="Montmayeur A."/>
            <person name="Murphy C."/>
            <person name="Neiman D."/>
            <person name="Pearson M."/>
            <person name="Priest M."/>
            <person name="Roberts A."/>
            <person name="Saif S."/>
            <person name="Shea T."/>
            <person name="Sisk P."/>
            <person name="Sykes S."/>
            <person name="Wortman J."/>
            <person name="Nusbaum C."/>
            <person name="Birren B."/>
        </authorList>
    </citation>
    <scope>NUCLEOTIDE SEQUENCE [LARGE SCALE GENOMIC DNA]</scope>
    <source>
        <strain evidence="6">CBS 100218</strain>
    </source>
</reference>
<protein>
    <recommendedName>
        <fullName evidence="7">Acyl-CoA thioesterase II</fullName>
    </recommendedName>
</protein>
<dbReference type="HOGENOM" id="CLU_051867_1_0_1"/>
<accession>R7YQS2</accession>
<evidence type="ECO:0000256" key="2">
    <source>
        <dbReference type="ARBA" id="ARBA00022801"/>
    </source>
</evidence>
<organism evidence="5 6">
    <name type="scientific">Coniosporium apollinis (strain CBS 100218)</name>
    <name type="common">Rock-inhabiting black yeast</name>
    <dbReference type="NCBI Taxonomy" id="1168221"/>
    <lineage>
        <taxon>Eukaryota</taxon>
        <taxon>Fungi</taxon>
        <taxon>Dikarya</taxon>
        <taxon>Ascomycota</taxon>
        <taxon>Pezizomycotina</taxon>
        <taxon>Dothideomycetes</taxon>
        <taxon>Dothideomycetes incertae sedis</taxon>
        <taxon>Coniosporium</taxon>
    </lineage>
</organism>
<dbReference type="InterPro" id="IPR003703">
    <property type="entry name" value="Acyl_CoA_thio"/>
</dbReference>
<dbReference type="GeneID" id="19900552"/>
<dbReference type="CDD" id="cd03444">
    <property type="entry name" value="Thioesterase_II_repeat1"/>
    <property type="match status" value="1"/>
</dbReference>
<dbReference type="PANTHER" id="PTHR11066">
    <property type="entry name" value="ACYL-COA THIOESTERASE"/>
    <property type="match status" value="1"/>
</dbReference>
<proteinExistence type="inferred from homology"/>
<evidence type="ECO:0000313" key="5">
    <source>
        <dbReference type="EMBL" id="EON64011.1"/>
    </source>
</evidence>
<feature type="domain" description="Acyl-CoA thioesterase-like N-terminal HotDog" evidence="3">
    <location>
        <begin position="44"/>
        <end position="119"/>
    </location>
</feature>
<dbReference type="GO" id="GO:0006637">
    <property type="term" value="P:acyl-CoA metabolic process"/>
    <property type="evidence" value="ECO:0007669"/>
    <property type="project" value="InterPro"/>
</dbReference>
<dbReference type="InterPro" id="IPR029069">
    <property type="entry name" value="HotDog_dom_sf"/>
</dbReference>
<keyword evidence="2" id="KW-0378">Hydrolase</keyword>
<feature type="domain" description="Acyl-CoA thioesterase-like C-terminal" evidence="4">
    <location>
        <begin position="189"/>
        <end position="311"/>
    </location>
</feature>
<dbReference type="Pfam" id="PF20789">
    <property type="entry name" value="4HBT_3C"/>
    <property type="match status" value="1"/>
</dbReference>
<dbReference type="InterPro" id="IPR049450">
    <property type="entry name" value="ACOT8-like_C"/>
</dbReference>
<evidence type="ECO:0000259" key="4">
    <source>
        <dbReference type="Pfam" id="PF20789"/>
    </source>
</evidence>
<dbReference type="InterPro" id="IPR049449">
    <property type="entry name" value="TesB_ACOT8-like_N"/>
</dbReference>
<dbReference type="InterPro" id="IPR042171">
    <property type="entry name" value="Acyl-CoA_hotdog"/>
</dbReference>
<gene>
    <name evidence="5" type="ORF">W97_03241</name>
</gene>
<dbReference type="Gene3D" id="2.40.160.210">
    <property type="entry name" value="Acyl-CoA thioesterase, double hotdog domain"/>
    <property type="match status" value="1"/>
</dbReference>
<dbReference type="GO" id="GO:0009062">
    <property type="term" value="P:fatty acid catabolic process"/>
    <property type="evidence" value="ECO:0007669"/>
    <property type="project" value="TreeGrafter"/>
</dbReference>
<sequence>MTVDDEAENGNVYATFADLMKLQRFDDNTFQSLTKAFSPGNETTAYGGHVFAQAVWAAAQTVREGFVVHNVTGWFTIAGNTAQPFVYTVRNIRDGKLFCTRAVDASQARGVCFTCTCSFKRSESSPIFHQEPIDLSKQYALGQKKPEDWPEAPGVDSPWFWEAVVANGDNYPFPGLSIRKVDMTSYNQDRPPTARRQLQYYSAIGPLPPLGSAPNLHACAHLYASDRNSDFVITNHLDVGNDFTHMASLSHSVVFHSEPEALGMVDAHGKPRWFCQEARMTRAGGNRGMHESRLVDEGGVHVATTWQDALVRFGGRMGTVEELAERLRAKL</sequence>
<dbReference type="GO" id="GO:0047617">
    <property type="term" value="F:fatty acyl-CoA hydrolase activity"/>
    <property type="evidence" value="ECO:0007669"/>
    <property type="project" value="InterPro"/>
</dbReference>
<dbReference type="OMA" id="DMTGTFI"/>
<evidence type="ECO:0000256" key="1">
    <source>
        <dbReference type="ARBA" id="ARBA00006538"/>
    </source>
</evidence>
<keyword evidence="6" id="KW-1185">Reference proteome</keyword>
<dbReference type="SUPFAM" id="SSF54637">
    <property type="entry name" value="Thioesterase/thiol ester dehydrase-isomerase"/>
    <property type="match status" value="2"/>
</dbReference>
<comment type="similarity">
    <text evidence="1">Belongs to the C/M/P thioester hydrolase family.</text>
</comment>
<dbReference type="EMBL" id="JH767566">
    <property type="protein sequence ID" value="EON64011.1"/>
    <property type="molecule type" value="Genomic_DNA"/>
</dbReference>
<dbReference type="Proteomes" id="UP000016924">
    <property type="component" value="Unassembled WGS sequence"/>
</dbReference>